<proteinExistence type="predicted"/>
<dbReference type="STRING" id="156994.SAMN04488028_1011071"/>
<keyword evidence="2" id="KW-1185">Reference proteome</keyword>
<reference evidence="2" key="1">
    <citation type="submission" date="2016-11" db="EMBL/GenBank/DDBJ databases">
        <authorList>
            <person name="Varghese N."/>
            <person name="Submissions S."/>
        </authorList>
    </citation>
    <scope>NUCLEOTIDE SEQUENCE [LARGE SCALE GENOMIC DNA]</scope>
    <source>
        <strain evidence="2">DSM 26134</strain>
    </source>
</reference>
<gene>
    <name evidence="1" type="ORF">SAMN04488028_1011071</name>
</gene>
<dbReference type="EMBL" id="FRAA01000001">
    <property type="protein sequence ID" value="SHJ73847.1"/>
    <property type="molecule type" value="Genomic_DNA"/>
</dbReference>
<name>A0A1M6LRL6_REIAG</name>
<dbReference type="AlphaFoldDB" id="A0A1M6LRL6"/>
<dbReference type="Proteomes" id="UP000184474">
    <property type="component" value="Unassembled WGS sequence"/>
</dbReference>
<evidence type="ECO:0000313" key="2">
    <source>
        <dbReference type="Proteomes" id="UP000184474"/>
    </source>
</evidence>
<organism evidence="1 2">
    <name type="scientific">Reichenbachiella agariperforans</name>
    <dbReference type="NCBI Taxonomy" id="156994"/>
    <lineage>
        <taxon>Bacteria</taxon>
        <taxon>Pseudomonadati</taxon>
        <taxon>Bacteroidota</taxon>
        <taxon>Cytophagia</taxon>
        <taxon>Cytophagales</taxon>
        <taxon>Reichenbachiellaceae</taxon>
        <taxon>Reichenbachiella</taxon>
    </lineage>
</organism>
<protein>
    <submittedName>
        <fullName evidence="1">Uncharacterized protein</fullName>
    </submittedName>
</protein>
<accession>A0A1M6LRL6</accession>
<sequence length="62" mass="7171">MNMLTKEKVINAFSQLPSEFSVDQAIDELILLEKIDRGLVQSEANEVIPDEELDKELPEWLR</sequence>
<evidence type="ECO:0000313" key="1">
    <source>
        <dbReference type="EMBL" id="SHJ73847.1"/>
    </source>
</evidence>